<evidence type="ECO:0000313" key="3">
    <source>
        <dbReference type="Proteomes" id="UP000253426"/>
    </source>
</evidence>
<evidence type="ECO:0000256" key="1">
    <source>
        <dbReference type="SAM" id="Phobius"/>
    </source>
</evidence>
<comment type="caution">
    <text evidence="2">The sequence shown here is derived from an EMBL/GenBank/DDBJ whole genome shotgun (WGS) entry which is preliminary data.</text>
</comment>
<proteinExistence type="predicted"/>
<reference evidence="2 3" key="1">
    <citation type="submission" date="2018-06" db="EMBL/GenBank/DDBJ databases">
        <title>Genomic Encyclopedia of Type Strains, Phase IV (KMG-IV): sequencing the most valuable type-strain genomes for metagenomic binning, comparative biology and taxonomic classification.</title>
        <authorList>
            <person name="Goeker M."/>
        </authorList>
    </citation>
    <scope>NUCLEOTIDE SEQUENCE [LARGE SCALE GENOMIC DNA]</scope>
    <source>
        <strain evidence="2 3">DSM 25532</strain>
    </source>
</reference>
<sequence>MKHLRDHDPDRPWVSLVYKASQAPEPDAEAPLGFATRVVAQWKTLPREASVALLEWLTMRGLAVAVLILLGSAALSYDTLLGIFTGETALAGGWFDSLLTL</sequence>
<feature type="transmembrane region" description="Helical" evidence="1">
    <location>
        <begin position="57"/>
        <end position="77"/>
    </location>
</feature>
<keyword evidence="1" id="KW-0812">Transmembrane</keyword>
<keyword evidence="1" id="KW-1133">Transmembrane helix</keyword>
<dbReference type="EMBL" id="QNRR01000006">
    <property type="protein sequence ID" value="RBP42502.1"/>
    <property type="molecule type" value="Genomic_DNA"/>
</dbReference>
<gene>
    <name evidence="2" type="ORF">DES53_106211</name>
</gene>
<dbReference type="Proteomes" id="UP000253426">
    <property type="component" value="Unassembled WGS sequence"/>
</dbReference>
<evidence type="ECO:0000313" key="2">
    <source>
        <dbReference type="EMBL" id="RBP42502.1"/>
    </source>
</evidence>
<dbReference type="AlphaFoldDB" id="A0A366HIL2"/>
<keyword evidence="3" id="KW-1185">Reference proteome</keyword>
<keyword evidence="1" id="KW-0472">Membrane</keyword>
<accession>A0A366HIL2</accession>
<organism evidence="2 3">
    <name type="scientific">Roseimicrobium gellanilyticum</name>
    <dbReference type="NCBI Taxonomy" id="748857"/>
    <lineage>
        <taxon>Bacteria</taxon>
        <taxon>Pseudomonadati</taxon>
        <taxon>Verrucomicrobiota</taxon>
        <taxon>Verrucomicrobiia</taxon>
        <taxon>Verrucomicrobiales</taxon>
        <taxon>Verrucomicrobiaceae</taxon>
        <taxon>Roseimicrobium</taxon>
    </lineage>
</organism>
<name>A0A366HIL2_9BACT</name>
<protein>
    <submittedName>
        <fullName evidence="2">Uncharacterized protein</fullName>
    </submittedName>
</protein>
<dbReference type="RefSeq" id="WP_113959630.1">
    <property type="nucleotide sequence ID" value="NZ_QNRR01000006.1"/>
</dbReference>